<comment type="caution">
    <text evidence="2">The sequence shown here is derived from an EMBL/GenBank/DDBJ whole genome shotgun (WGS) entry which is preliminary data.</text>
</comment>
<dbReference type="STRING" id="319236.BST91_10275"/>
<dbReference type="InterPro" id="IPR051257">
    <property type="entry name" value="Diverse_CBS-Domain"/>
</dbReference>
<evidence type="ECO:0000313" key="2">
    <source>
        <dbReference type="EMBL" id="GAK96137.1"/>
    </source>
</evidence>
<dbReference type="RefSeq" id="WP_042277137.1">
    <property type="nucleotide sequence ID" value="NZ_BBML01000001.1"/>
</dbReference>
<keyword evidence="1" id="KW-0129">CBS domain</keyword>
<sequence>MNLQQLVINDVSPISMTDSVKEVQHIFSQLTYSHIPVMDENGVYVGCLSENDALCFEKHQTVEEIKYSLDAFHVTVETHWLDVLEAIAQHQCNIMPVLNEKNQYIGYYELKDVMEIFNDAPFMYEAGAVIVVEKGKSDYSFSEISQIVETNDSKIQGMFVSGYRDHFTEITLKVSPQNLNAILQTFRRYSYEIKSAAEEDTYLDALKERSDYLDKYLNI</sequence>
<evidence type="ECO:0000256" key="1">
    <source>
        <dbReference type="ARBA" id="ARBA00023122"/>
    </source>
</evidence>
<dbReference type="PROSITE" id="PS51371">
    <property type="entry name" value="CBS"/>
    <property type="match status" value="1"/>
</dbReference>
<gene>
    <name evidence="2" type="ORF">JCM19294_2919</name>
</gene>
<dbReference type="Pfam" id="PF00571">
    <property type="entry name" value="CBS"/>
    <property type="match status" value="2"/>
</dbReference>
<keyword evidence="3" id="KW-1185">Reference proteome</keyword>
<organism evidence="2 3">
    <name type="scientific">Nonlabens tegetincola</name>
    <dbReference type="NCBI Taxonomy" id="323273"/>
    <lineage>
        <taxon>Bacteria</taxon>
        <taxon>Pseudomonadati</taxon>
        <taxon>Bacteroidota</taxon>
        <taxon>Flavobacteriia</taxon>
        <taxon>Flavobacteriales</taxon>
        <taxon>Flavobacteriaceae</taxon>
        <taxon>Nonlabens</taxon>
    </lineage>
</organism>
<dbReference type="PANTHER" id="PTHR43080">
    <property type="entry name" value="CBS DOMAIN-CONTAINING PROTEIN CBSX3, MITOCHONDRIAL"/>
    <property type="match status" value="1"/>
</dbReference>
<proteinExistence type="predicted"/>
<dbReference type="eggNOG" id="COG0517">
    <property type="taxonomic scope" value="Bacteria"/>
</dbReference>
<dbReference type="PANTHER" id="PTHR43080:SF2">
    <property type="entry name" value="CBS DOMAIN-CONTAINING PROTEIN"/>
    <property type="match status" value="1"/>
</dbReference>
<dbReference type="Gene3D" id="3.10.580.10">
    <property type="entry name" value="CBS-domain"/>
    <property type="match status" value="1"/>
</dbReference>
<protein>
    <submittedName>
        <fullName evidence="2">CBS protein</fullName>
    </submittedName>
</protein>
<dbReference type="InterPro" id="IPR000644">
    <property type="entry name" value="CBS_dom"/>
</dbReference>
<dbReference type="CDD" id="cd02205">
    <property type="entry name" value="CBS_pair_SF"/>
    <property type="match status" value="1"/>
</dbReference>
<dbReference type="EMBL" id="BBML01000001">
    <property type="protein sequence ID" value="GAK96137.1"/>
    <property type="molecule type" value="Genomic_DNA"/>
</dbReference>
<dbReference type="Proteomes" id="UP000029221">
    <property type="component" value="Unassembled WGS sequence"/>
</dbReference>
<reference evidence="2" key="1">
    <citation type="journal article" date="2014" name="Genome Announc.">
        <title>Draft Genome Sequences of Marine Flavobacterium Nonlabens Strains NR17, NR24, NR27, NR32, NR33, and Ara13.</title>
        <authorList>
            <person name="Nakanishi M."/>
            <person name="Meirelles P."/>
            <person name="Suzuki R."/>
            <person name="Takatani N."/>
            <person name="Mino S."/>
            <person name="Suda W."/>
            <person name="Oshima K."/>
            <person name="Hattori M."/>
            <person name="Ohkuma M."/>
            <person name="Hosokawa M."/>
            <person name="Miyashita K."/>
            <person name="Thompson F.L."/>
            <person name="Niwa A."/>
            <person name="Sawabe T."/>
            <person name="Sawabe T."/>
        </authorList>
    </citation>
    <scope>NUCLEOTIDE SEQUENCE [LARGE SCALE GENOMIC DNA]</scope>
    <source>
        <strain evidence="2">JCM 19294</strain>
    </source>
</reference>
<accession>A0A090Q1R2</accession>
<evidence type="ECO:0000313" key="3">
    <source>
        <dbReference type="Proteomes" id="UP000029221"/>
    </source>
</evidence>
<name>A0A090Q1R2_9FLAO</name>
<dbReference type="SUPFAM" id="SSF54631">
    <property type="entry name" value="CBS-domain pair"/>
    <property type="match status" value="1"/>
</dbReference>
<dbReference type="AlphaFoldDB" id="A0A090Q1R2"/>
<dbReference type="InterPro" id="IPR046342">
    <property type="entry name" value="CBS_dom_sf"/>
</dbReference>